<dbReference type="EMBL" id="LN891021">
    <property type="protein sequence ID" value="CUS11451.1"/>
    <property type="molecule type" value="Genomic_DNA"/>
</dbReference>
<keyword evidence="5" id="KW-0067">ATP-binding</keyword>
<evidence type="ECO:0000256" key="1">
    <source>
        <dbReference type="ARBA" id="ARBA00022527"/>
    </source>
</evidence>
<reference evidence="7" key="1">
    <citation type="submission" date="2015-10" db="EMBL/GenBank/DDBJ databases">
        <authorList>
            <person name="Regsiter A."/>
            <person name="william w."/>
        </authorList>
    </citation>
    <scope>NUCLEOTIDE SEQUENCE</scope>
    <source>
        <strain evidence="7">Montdore</strain>
    </source>
</reference>
<dbReference type="InterPro" id="IPR000719">
    <property type="entry name" value="Prot_kinase_dom"/>
</dbReference>
<evidence type="ECO:0000256" key="4">
    <source>
        <dbReference type="ARBA" id="ARBA00022777"/>
    </source>
</evidence>
<keyword evidence="4" id="KW-0418">Kinase</keyword>
<keyword evidence="1" id="KW-0723">Serine/threonine-protein kinase</keyword>
<accession>A0A292PXD9</accession>
<evidence type="ECO:0000256" key="3">
    <source>
        <dbReference type="ARBA" id="ARBA00022741"/>
    </source>
</evidence>
<dbReference type="Proteomes" id="UP001412239">
    <property type="component" value="Unassembled WGS sequence"/>
</dbReference>
<name>A0A292PXD9_9PEZI</name>
<evidence type="ECO:0000256" key="5">
    <source>
        <dbReference type="ARBA" id="ARBA00022840"/>
    </source>
</evidence>
<dbReference type="GO" id="GO:0005524">
    <property type="term" value="F:ATP binding"/>
    <property type="evidence" value="ECO:0007669"/>
    <property type="project" value="UniProtKB-KW"/>
</dbReference>
<keyword evidence="3" id="KW-0547">Nucleotide-binding</keyword>
<evidence type="ECO:0000256" key="2">
    <source>
        <dbReference type="ARBA" id="ARBA00022679"/>
    </source>
</evidence>
<dbReference type="GO" id="GO:0004674">
    <property type="term" value="F:protein serine/threonine kinase activity"/>
    <property type="evidence" value="ECO:0007669"/>
    <property type="project" value="UniProtKB-KW"/>
</dbReference>
<dbReference type="SMART" id="SM00220">
    <property type="entry name" value="S_TKc"/>
    <property type="match status" value="1"/>
</dbReference>
<dbReference type="InterPro" id="IPR011009">
    <property type="entry name" value="Kinase-like_dom_sf"/>
</dbReference>
<evidence type="ECO:0000313" key="7">
    <source>
        <dbReference type="EMBL" id="CUS11451.1"/>
    </source>
</evidence>
<keyword evidence="2" id="KW-0808">Transferase</keyword>
<organism evidence="7 8">
    <name type="scientific">Tuber aestivum</name>
    <name type="common">summer truffle</name>
    <dbReference type="NCBI Taxonomy" id="59557"/>
    <lineage>
        <taxon>Eukaryota</taxon>
        <taxon>Fungi</taxon>
        <taxon>Dikarya</taxon>
        <taxon>Ascomycota</taxon>
        <taxon>Pezizomycotina</taxon>
        <taxon>Pezizomycetes</taxon>
        <taxon>Pezizales</taxon>
        <taxon>Tuberaceae</taxon>
        <taxon>Tuber</taxon>
    </lineage>
</organism>
<dbReference type="Pfam" id="PF00069">
    <property type="entry name" value="Pkinase"/>
    <property type="match status" value="1"/>
</dbReference>
<dbReference type="PROSITE" id="PS50011">
    <property type="entry name" value="PROTEIN_KINASE_DOM"/>
    <property type="match status" value="1"/>
</dbReference>
<dbReference type="SUPFAM" id="SSF56112">
    <property type="entry name" value="Protein kinase-like (PK-like)"/>
    <property type="match status" value="1"/>
</dbReference>
<evidence type="ECO:0000313" key="8">
    <source>
        <dbReference type="Proteomes" id="UP001412239"/>
    </source>
</evidence>
<dbReference type="AlphaFoldDB" id="A0A292PXD9"/>
<keyword evidence="8" id="KW-1185">Reference proteome</keyword>
<dbReference type="Gene3D" id="1.10.510.10">
    <property type="entry name" value="Transferase(Phosphotransferase) domain 1"/>
    <property type="match status" value="1"/>
</dbReference>
<evidence type="ECO:0000259" key="6">
    <source>
        <dbReference type="PROSITE" id="PS50011"/>
    </source>
</evidence>
<dbReference type="InterPro" id="IPR008271">
    <property type="entry name" value="Ser/Thr_kinase_AS"/>
</dbReference>
<dbReference type="PROSITE" id="PS00108">
    <property type="entry name" value="PROTEIN_KINASE_ST"/>
    <property type="match status" value="1"/>
</dbReference>
<proteinExistence type="predicted"/>
<feature type="non-terminal residue" evidence="7">
    <location>
        <position position="1"/>
    </location>
</feature>
<dbReference type="PANTHER" id="PTHR24349">
    <property type="entry name" value="SERINE/THREONINE-PROTEIN KINASE"/>
    <property type="match status" value="1"/>
</dbReference>
<protein>
    <recommendedName>
        <fullName evidence="6">Protein kinase domain-containing protein</fullName>
    </recommendedName>
</protein>
<gene>
    <name evidence="7" type="ORF">GSTUAT00004468001</name>
</gene>
<dbReference type="InterPro" id="IPR050205">
    <property type="entry name" value="CDPK_Ser/Thr_kinases"/>
</dbReference>
<feature type="domain" description="Protein kinase" evidence="6">
    <location>
        <begin position="43"/>
        <end position="307"/>
    </location>
</feature>
<sequence>MDKARSDLIALYELETEFFQDHVRHTIYGGKEKNRSKKVKEDWFNRGELGKGGFGVVHKQIQRTTGRYRAVKTIVKRLPTEFDYSRELLAMAILAKVRWPSLFIDFQGWFEEPEALYIAMEYLEEGDLAKHIGTPLPQETVRNISKQILEGLDIMHQQGIAHRDLKPANIFVVSMSPVWVKLGDFGISKRIQAHDTTTFHTRVSTPMYSAPEVLGLDSNSETSDYTNSVDIWSLGCVIYELLVGERLFVSDGQVLRYYLGKWRFPDDKLRGLSPPTDDAGILLLESMLAIQPEDRPTASGALLHVWL</sequence>